<dbReference type="InterPro" id="IPR036640">
    <property type="entry name" value="ABC1_TM_sf"/>
</dbReference>
<dbReference type="RefSeq" id="WP_086601570.1">
    <property type="nucleotide sequence ID" value="NZ_NGFN01000085.1"/>
</dbReference>
<dbReference type="Gene3D" id="3.40.50.300">
    <property type="entry name" value="P-loop containing nucleotide triphosphate hydrolases"/>
    <property type="match status" value="1"/>
</dbReference>
<evidence type="ECO:0000256" key="2">
    <source>
        <dbReference type="ARBA" id="ARBA00022692"/>
    </source>
</evidence>
<dbReference type="SUPFAM" id="SSF90123">
    <property type="entry name" value="ABC transporter transmembrane region"/>
    <property type="match status" value="1"/>
</dbReference>
<dbReference type="InterPro" id="IPR027417">
    <property type="entry name" value="P-loop_NTPase"/>
</dbReference>
<dbReference type="Pfam" id="PF00005">
    <property type="entry name" value="ABC_tran"/>
    <property type="match status" value="1"/>
</dbReference>
<evidence type="ECO:0000313" key="10">
    <source>
        <dbReference type="EMBL" id="OUD02244.1"/>
    </source>
</evidence>
<feature type="transmembrane region" description="Helical" evidence="7">
    <location>
        <begin position="66"/>
        <end position="91"/>
    </location>
</feature>
<evidence type="ECO:0000313" key="11">
    <source>
        <dbReference type="Proteomes" id="UP000195105"/>
    </source>
</evidence>
<dbReference type="GO" id="GO:0015421">
    <property type="term" value="F:ABC-type oligopeptide transporter activity"/>
    <property type="evidence" value="ECO:0007669"/>
    <property type="project" value="TreeGrafter"/>
</dbReference>
<gene>
    <name evidence="10" type="ORF">CA983_16005</name>
</gene>
<feature type="transmembrane region" description="Helical" evidence="7">
    <location>
        <begin position="249"/>
        <end position="273"/>
    </location>
</feature>
<proteinExistence type="predicted"/>
<comment type="subcellular location">
    <subcellularLocation>
        <location evidence="1">Cell membrane</location>
        <topology evidence="1">Multi-pass membrane protein</topology>
    </subcellularLocation>
</comment>
<organism evidence="10 11">
    <name type="scientific">Streptomyces swartbergensis</name>
    <dbReference type="NCBI Taxonomy" id="487165"/>
    <lineage>
        <taxon>Bacteria</taxon>
        <taxon>Bacillati</taxon>
        <taxon>Actinomycetota</taxon>
        <taxon>Actinomycetes</taxon>
        <taxon>Kitasatosporales</taxon>
        <taxon>Streptomycetaceae</taxon>
        <taxon>Streptomyces</taxon>
    </lineage>
</organism>
<reference evidence="10 11" key="1">
    <citation type="submission" date="2017-05" db="EMBL/GenBank/DDBJ databases">
        <title>Biotechnological potential of actinobacteria isolated from South African environments.</title>
        <authorList>
            <person name="Le Roes-Hill M."/>
            <person name="Prins A."/>
            <person name="Durrell K.A."/>
        </authorList>
    </citation>
    <scope>NUCLEOTIDE SEQUENCE [LARGE SCALE GENOMIC DNA]</scope>
    <source>
        <strain evidence="10 11">HMC13</strain>
    </source>
</reference>
<keyword evidence="4 10" id="KW-0067">ATP-binding</keyword>
<evidence type="ECO:0000256" key="7">
    <source>
        <dbReference type="SAM" id="Phobius"/>
    </source>
</evidence>
<dbReference type="EMBL" id="NGFN01000085">
    <property type="protein sequence ID" value="OUD02244.1"/>
    <property type="molecule type" value="Genomic_DNA"/>
</dbReference>
<dbReference type="GO" id="GO:0005524">
    <property type="term" value="F:ATP binding"/>
    <property type="evidence" value="ECO:0007669"/>
    <property type="project" value="UniProtKB-KW"/>
</dbReference>
<protein>
    <submittedName>
        <fullName evidence="10">ABC transporter ATP-binding protein</fullName>
    </submittedName>
</protein>
<dbReference type="Gene3D" id="1.20.1560.10">
    <property type="entry name" value="ABC transporter type 1, transmembrane domain"/>
    <property type="match status" value="1"/>
</dbReference>
<feature type="transmembrane region" description="Helical" evidence="7">
    <location>
        <begin position="142"/>
        <end position="161"/>
    </location>
</feature>
<sequence>MSTRGDDDPATGHARTLLRTATRYSGARCAALCLVSTAATGAGLLLPAALGRALDLLLAQAPATRWVLYCAGLVLLLALLDAAQTVLTGTVDARGTAWLRRRLAGHVLGVGPRAADRFGSGDLVARLVGNAAEAGTTPAARAALLAALAGPLGGVVALGLIDWRLAAVFLAGAPVLTFLLRAVARDTTRSATRYQRAQGRIAAALAEAVEGFRTVRAAGTEDRETARVLRPLPGLSEAGHRMWRVQGRAAAQAVAVAPLLQLGVVAVAGVLLTRDLLSVGEVLAASRYAVLATGVGVLVGRLAGLARARAAARRLGEIRAEPATAFGARRLPDGPGRLELRGVTARRGGRTVLDGVDLVVPGGTTLAVVGRSGAGKSLLAALAGRLADPDAGEVLLDGVPLCELPHDDLRRAVGYAFARPALLGGTVEQAIGLGLASPSPDRVRAAARTALADDFVRRLPDGYDTAVADAPRSGGESQRLGLARAFAHGGRLLILDDALSSLDTVTERHITDALLGDGPSGTRLLVAHRGATAACADAVAWLDEGRVRAVGRHEELWRLAEYRAVFGEGTDSAYAGAGSGAEA</sequence>
<evidence type="ECO:0000256" key="1">
    <source>
        <dbReference type="ARBA" id="ARBA00004651"/>
    </source>
</evidence>
<evidence type="ECO:0000256" key="5">
    <source>
        <dbReference type="ARBA" id="ARBA00022989"/>
    </source>
</evidence>
<evidence type="ECO:0000259" key="9">
    <source>
        <dbReference type="PROSITE" id="PS50929"/>
    </source>
</evidence>
<dbReference type="InterPro" id="IPR039421">
    <property type="entry name" value="Type_1_exporter"/>
</dbReference>
<keyword evidence="2 7" id="KW-0812">Transmembrane</keyword>
<dbReference type="SUPFAM" id="SSF52540">
    <property type="entry name" value="P-loop containing nucleoside triphosphate hydrolases"/>
    <property type="match status" value="1"/>
</dbReference>
<dbReference type="PANTHER" id="PTHR43394:SF1">
    <property type="entry name" value="ATP-BINDING CASSETTE SUB-FAMILY B MEMBER 10, MITOCHONDRIAL"/>
    <property type="match status" value="1"/>
</dbReference>
<dbReference type="SMART" id="SM00382">
    <property type="entry name" value="AAA"/>
    <property type="match status" value="1"/>
</dbReference>
<dbReference type="PANTHER" id="PTHR43394">
    <property type="entry name" value="ATP-DEPENDENT PERMEASE MDL1, MITOCHONDRIAL"/>
    <property type="match status" value="1"/>
</dbReference>
<dbReference type="InterPro" id="IPR003593">
    <property type="entry name" value="AAA+_ATPase"/>
</dbReference>
<keyword evidence="5 7" id="KW-1133">Transmembrane helix</keyword>
<dbReference type="Pfam" id="PF00664">
    <property type="entry name" value="ABC_membrane"/>
    <property type="match status" value="1"/>
</dbReference>
<dbReference type="InterPro" id="IPR011527">
    <property type="entry name" value="ABC1_TM_dom"/>
</dbReference>
<comment type="caution">
    <text evidence="10">The sequence shown here is derived from an EMBL/GenBank/DDBJ whole genome shotgun (WGS) entry which is preliminary data.</text>
</comment>
<evidence type="ECO:0000256" key="4">
    <source>
        <dbReference type="ARBA" id="ARBA00022840"/>
    </source>
</evidence>
<dbReference type="PROSITE" id="PS50929">
    <property type="entry name" value="ABC_TM1F"/>
    <property type="match status" value="1"/>
</dbReference>
<evidence type="ECO:0000259" key="8">
    <source>
        <dbReference type="PROSITE" id="PS50893"/>
    </source>
</evidence>
<dbReference type="GO" id="GO:0016887">
    <property type="term" value="F:ATP hydrolysis activity"/>
    <property type="evidence" value="ECO:0007669"/>
    <property type="project" value="InterPro"/>
</dbReference>
<feature type="transmembrane region" description="Helical" evidence="7">
    <location>
        <begin position="29"/>
        <end position="54"/>
    </location>
</feature>
<evidence type="ECO:0000256" key="6">
    <source>
        <dbReference type="ARBA" id="ARBA00023136"/>
    </source>
</evidence>
<name>A0A243S3S8_9ACTN</name>
<dbReference type="InterPro" id="IPR003439">
    <property type="entry name" value="ABC_transporter-like_ATP-bd"/>
</dbReference>
<feature type="transmembrane region" description="Helical" evidence="7">
    <location>
        <begin position="285"/>
        <end position="304"/>
    </location>
</feature>
<feature type="domain" description="ABC transporter" evidence="8">
    <location>
        <begin position="338"/>
        <end position="569"/>
    </location>
</feature>
<dbReference type="Proteomes" id="UP000195105">
    <property type="component" value="Unassembled WGS sequence"/>
</dbReference>
<feature type="transmembrane region" description="Helical" evidence="7">
    <location>
        <begin position="167"/>
        <end position="184"/>
    </location>
</feature>
<feature type="domain" description="ABC transmembrane type-1" evidence="9">
    <location>
        <begin position="30"/>
        <end position="294"/>
    </location>
</feature>
<keyword evidence="6 7" id="KW-0472">Membrane</keyword>
<dbReference type="GO" id="GO:0005886">
    <property type="term" value="C:plasma membrane"/>
    <property type="evidence" value="ECO:0007669"/>
    <property type="project" value="UniProtKB-SubCell"/>
</dbReference>
<keyword evidence="3" id="KW-0547">Nucleotide-binding</keyword>
<keyword evidence="11" id="KW-1185">Reference proteome</keyword>
<accession>A0A243S3S8</accession>
<evidence type="ECO:0000256" key="3">
    <source>
        <dbReference type="ARBA" id="ARBA00022741"/>
    </source>
</evidence>
<dbReference type="PROSITE" id="PS50893">
    <property type="entry name" value="ABC_TRANSPORTER_2"/>
    <property type="match status" value="1"/>
</dbReference>
<dbReference type="AlphaFoldDB" id="A0A243S3S8"/>